<dbReference type="InterPro" id="IPR015421">
    <property type="entry name" value="PyrdxlP-dep_Trfase_major"/>
</dbReference>
<dbReference type="NCBIfam" id="TIGR01979">
    <property type="entry name" value="sufS"/>
    <property type="match status" value="1"/>
</dbReference>
<dbReference type="PANTHER" id="PTHR43586">
    <property type="entry name" value="CYSTEINE DESULFURASE"/>
    <property type="match status" value="1"/>
</dbReference>
<evidence type="ECO:0000256" key="1">
    <source>
        <dbReference type="ARBA" id="ARBA00001933"/>
    </source>
</evidence>
<dbReference type="GO" id="GO:0031071">
    <property type="term" value="F:cysteine desulfurase activity"/>
    <property type="evidence" value="ECO:0007669"/>
    <property type="project" value="UniProtKB-EC"/>
</dbReference>
<evidence type="ECO:0000256" key="6">
    <source>
        <dbReference type="ARBA" id="ARBA00013558"/>
    </source>
</evidence>
<dbReference type="Pfam" id="PF00266">
    <property type="entry name" value="Aminotran_5"/>
    <property type="match status" value="1"/>
</dbReference>
<evidence type="ECO:0000256" key="4">
    <source>
        <dbReference type="ARBA" id="ARBA00010447"/>
    </source>
</evidence>
<evidence type="ECO:0000256" key="10">
    <source>
        <dbReference type="RuleBase" id="RU004504"/>
    </source>
</evidence>
<dbReference type="EMBL" id="JBEPLU010000002">
    <property type="protein sequence ID" value="MET3527640.1"/>
    <property type="molecule type" value="Genomic_DNA"/>
</dbReference>
<evidence type="ECO:0000313" key="14">
    <source>
        <dbReference type="Proteomes" id="UP001549110"/>
    </source>
</evidence>
<protein>
    <recommendedName>
        <fullName evidence="6 11">Cysteine desulfurase</fullName>
        <ecNumber evidence="5 11">2.8.1.7</ecNumber>
    </recommendedName>
</protein>
<comment type="function">
    <text evidence="3">Catalyzes the removal of elemental sulfur atoms from cysteine to produce alanine. Seems to participate in the biosynthesis of the nitrogenase metalloclusters by providing the inorganic sulfur required for the Fe-S core formation.</text>
</comment>
<evidence type="ECO:0000256" key="11">
    <source>
        <dbReference type="RuleBase" id="RU004506"/>
    </source>
</evidence>
<comment type="function">
    <text evidence="2 11">Catalyzes the removal of elemental sulfur and selenium atoms from L-cysteine, L-cystine, L-selenocysteine, and L-selenocystine to produce L-alanine.</text>
</comment>
<dbReference type="PROSITE" id="PS00595">
    <property type="entry name" value="AA_TRANSFER_CLASS_5"/>
    <property type="match status" value="1"/>
</dbReference>
<dbReference type="InterPro" id="IPR010970">
    <property type="entry name" value="Cys_dSase_SufS"/>
</dbReference>
<name>A0ABV2EKS4_9CAUL</name>
<evidence type="ECO:0000256" key="8">
    <source>
        <dbReference type="ARBA" id="ARBA00022898"/>
    </source>
</evidence>
<sequence>MMAFDVEAVRAQFPILSRQVNGKPLVYLDSAASAQKPRAVIDAMTAVMESSYSNVHRGLHTLANETTDAYEAARKSIARFVNAGENEIVFTKGGTEAVNLVASGLGATIKPGDEIVLTVMEHHANIVPWHFLRERLGAVLKFVPVLEDGQLDLAALPGLLTERTRMVAVTQMSNVLGTINPIAEIARIAHAAGAQVLVDGCQGVVHQPVDVKALDVDFYVFSGHKLYGPTGIGVLYGKSQALAALPPYQGGGEMIGEVRLEAITYADPPHRFEAGTPPIIEAIGLGAAVEWLNGIDRKAAAEHEARLYARVREGLRGANWLRVIGEAPGKGAIMAFTVDGAHAHDVAQILDRYGVAVRAGTHCAEPLMRRFGLTASARASFALYNTEGEADAFVDALTRTQAFFA</sequence>
<evidence type="ECO:0000256" key="9">
    <source>
        <dbReference type="ARBA" id="ARBA00050776"/>
    </source>
</evidence>
<dbReference type="Gene3D" id="3.40.640.10">
    <property type="entry name" value="Type I PLP-dependent aspartate aminotransferase-like (Major domain)"/>
    <property type="match status" value="1"/>
</dbReference>
<dbReference type="InterPro" id="IPR015422">
    <property type="entry name" value="PyrdxlP-dep_Trfase_small"/>
</dbReference>
<accession>A0ABV2EKS4</accession>
<dbReference type="Proteomes" id="UP001549110">
    <property type="component" value="Unassembled WGS sequence"/>
</dbReference>
<evidence type="ECO:0000313" key="13">
    <source>
        <dbReference type="EMBL" id="MET3527640.1"/>
    </source>
</evidence>
<dbReference type="SUPFAM" id="SSF53383">
    <property type="entry name" value="PLP-dependent transferases"/>
    <property type="match status" value="1"/>
</dbReference>
<dbReference type="InterPro" id="IPR000192">
    <property type="entry name" value="Aminotrans_V_dom"/>
</dbReference>
<comment type="catalytic activity">
    <reaction evidence="9 11">
        <text>(sulfur carrier)-H + L-cysteine = (sulfur carrier)-SH + L-alanine</text>
        <dbReference type="Rhea" id="RHEA:43892"/>
        <dbReference type="Rhea" id="RHEA-COMP:14737"/>
        <dbReference type="Rhea" id="RHEA-COMP:14739"/>
        <dbReference type="ChEBI" id="CHEBI:29917"/>
        <dbReference type="ChEBI" id="CHEBI:35235"/>
        <dbReference type="ChEBI" id="CHEBI:57972"/>
        <dbReference type="ChEBI" id="CHEBI:64428"/>
        <dbReference type="EC" id="2.8.1.7"/>
    </reaction>
</comment>
<dbReference type="InterPro" id="IPR016454">
    <property type="entry name" value="Cysteine_dSase"/>
</dbReference>
<comment type="caution">
    <text evidence="13">The sequence shown here is derived from an EMBL/GenBank/DDBJ whole genome shotgun (WGS) entry which is preliminary data.</text>
</comment>
<evidence type="ECO:0000259" key="12">
    <source>
        <dbReference type="Pfam" id="PF00266"/>
    </source>
</evidence>
<evidence type="ECO:0000256" key="7">
    <source>
        <dbReference type="ARBA" id="ARBA00022679"/>
    </source>
</evidence>
<keyword evidence="7 11" id="KW-0808">Transferase</keyword>
<keyword evidence="14" id="KW-1185">Reference proteome</keyword>
<feature type="domain" description="Aminotransferase class V" evidence="12">
    <location>
        <begin position="26"/>
        <end position="393"/>
    </location>
</feature>
<reference evidence="13 14" key="1">
    <citation type="submission" date="2024-06" db="EMBL/GenBank/DDBJ databases">
        <title>Genomic Encyclopedia of Type Strains, Phase IV (KMG-IV): sequencing the most valuable type-strain genomes for metagenomic binning, comparative biology and taxonomic classification.</title>
        <authorList>
            <person name="Goeker M."/>
        </authorList>
    </citation>
    <scope>NUCLEOTIDE SEQUENCE [LARGE SCALE GENOMIC DNA]</scope>
    <source>
        <strain evidence="13 14">DSM 17809</strain>
    </source>
</reference>
<comment type="cofactor">
    <cofactor evidence="1 10">
        <name>pyridoxal 5'-phosphate</name>
        <dbReference type="ChEBI" id="CHEBI:597326"/>
    </cofactor>
</comment>
<dbReference type="PIRSF" id="PIRSF005572">
    <property type="entry name" value="NifS"/>
    <property type="match status" value="1"/>
</dbReference>
<dbReference type="InterPro" id="IPR015424">
    <property type="entry name" value="PyrdxlP-dep_Trfase"/>
</dbReference>
<dbReference type="InterPro" id="IPR020578">
    <property type="entry name" value="Aminotrans_V_PyrdxlP_BS"/>
</dbReference>
<keyword evidence="8 11" id="KW-0663">Pyridoxal phosphate</keyword>
<gene>
    <name evidence="13" type="ORF">ABID41_002758</name>
</gene>
<evidence type="ECO:0000256" key="5">
    <source>
        <dbReference type="ARBA" id="ARBA00012239"/>
    </source>
</evidence>
<dbReference type="EC" id="2.8.1.7" evidence="5 11"/>
<dbReference type="Gene3D" id="3.90.1150.10">
    <property type="entry name" value="Aspartate Aminotransferase, domain 1"/>
    <property type="match status" value="1"/>
</dbReference>
<dbReference type="GO" id="GO:0009000">
    <property type="term" value="F:selenocysteine lyase activity"/>
    <property type="evidence" value="ECO:0007669"/>
    <property type="project" value="UniProtKB-EC"/>
</dbReference>
<dbReference type="CDD" id="cd06453">
    <property type="entry name" value="SufS_like"/>
    <property type="match status" value="1"/>
</dbReference>
<evidence type="ECO:0000256" key="3">
    <source>
        <dbReference type="ARBA" id="ARBA00003120"/>
    </source>
</evidence>
<comment type="similarity">
    <text evidence="4 11">Belongs to the class-V pyridoxal-phosphate-dependent aminotransferase family. Csd subfamily.</text>
</comment>
<proteinExistence type="inferred from homology"/>
<keyword evidence="13" id="KW-0456">Lyase</keyword>
<evidence type="ECO:0000256" key="2">
    <source>
        <dbReference type="ARBA" id="ARBA00002824"/>
    </source>
</evidence>
<organism evidence="13 14">
    <name type="scientific">Phenylobacterium koreense</name>
    <dbReference type="NCBI Taxonomy" id="266125"/>
    <lineage>
        <taxon>Bacteria</taxon>
        <taxon>Pseudomonadati</taxon>
        <taxon>Pseudomonadota</taxon>
        <taxon>Alphaproteobacteria</taxon>
        <taxon>Caulobacterales</taxon>
        <taxon>Caulobacteraceae</taxon>
        <taxon>Phenylobacterium</taxon>
    </lineage>
</organism>
<dbReference type="PANTHER" id="PTHR43586:SF8">
    <property type="entry name" value="CYSTEINE DESULFURASE 1, CHLOROPLASTIC"/>
    <property type="match status" value="1"/>
</dbReference>